<reference evidence="2" key="1">
    <citation type="journal article" date="2015" name="Proc. Natl. Acad. Sci. U.S.A.">
        <title>Genome sequencing of adzuki bean (Vigna angularis) provides insight into high starch and low fat accumulation and domestication.</title>
        <authorList>
            <person name="Yang K."/>
            <person name="Tian Z."/>
            <person name="Chen C."/>
            <person name="Luo L."/>
            <person name="Zhao B."/>
            <person name="Wang Z."/>
            <person name="Yu L."/>
            <person name="Li Y."/>
            <person name="Sun Y."/>
            <person name="Li W."/>
            <person name="Chen Y."/>
            <person name="Li Y."/>
            <person name="Zhang Y."/>
            <person name="Ai D."/>
            <person name="Zhao J."/>
            <person name="Shang C."/>
            <person name="Ma Y."/>
            <person name="Wu B."/>
            <person name="Wang M."/>
            <person name="Gao L."/>
            <person name="Sun D."/>
            <person name="Zhang P."/>
            <person name="Guo F."/>
            <person name="Wang W."/>
            <person name="Li Y."/>
            <person name="Wang J."/>
            <person name="Varshney R.K."/>
            <person name="Wang J."/>
            <person name="Ling H.Q."/>
            <person name="Wan P."/>
        </authorList>
    </citation>
    <scope>NUCLEOTIDE SEQUENCE</scope>
    <source>
        <strain evidence="2">cv. Jingnong 6</strain>
    </source>
</reference>
<evidence type="ECO:0000313" key="1">
    <source>
        <dbReference type="EMBL" id="KOM49746.1"/>
    </source>
</evidence>
<organism evidence="1 2">
    <name type="scientific">Phaseolus angularis</name>
    <name type="common">Azuki bean</name>
    <name type="synonym">Vigna angularis</name>
    <dbReference type="NCBI Taxonomy" id="3914"/>
    <lineage>
        <taxon>Eukaryota</taxon>
        <taxon>Viridiplantae</taxon>
        <taxon>Streptophyta</taxon>
        <taxon>Embryophyta</taxon>
        <taxon>Tracheophyta</taxon>
        <taxon>Spermatophyta</taxon>
        <taxon>Magnoliopsida</taxon>
        <taxon>eudicotyledons</taxon>
        <taxon>Gunneridae</taxon>
        <taxon>Pentapetalae</taxon>
        <taxon>rosids</taxon>
        <taxon>fabids</taxon>
        <taxon>Fabales</taxon>
        <taxon>Fabaceae</taxon>
        <taxon>Papilionoideae</taxon>
        <taxon>50 kb inversion clade</taxon>
        <taxon>NPAAA clade</taxon>
        <taxon>indigoferoid/millettioid clade</taxon>
        <taxon>Phaseoleae</taxon>
        <taxon>Vigna</taxon>
    </lineage>
</organism>
<protein>
    <submittedName>
        <fullName evidence="1">Uncharacterized protein</fullName>
    </submittedName>
</protein>
<proteinExistence type="predicted"/>
<sequence>MRVFEGEEDDEQCFITKLKEAYLVPYLEYSVRGLQSIHKGAVFDSWHSSIRFPILAQPLIRFPILAITAYSVPHSRNNAVFGSMERIRWWWTTDMSPITHICYIFDA</sequence>
<evidence type="ECO:0000313" key="2">
    <source>
        <dbReference type="Proteomes" id="UP000053144"/>
    </source>
</evidence>
<dbReference type="EMBL" id="CM003378">
    <property type="protein sequence ID" value="KOM49746.1"/>
    <property type="molecule type" value="Genomic_DNA"/>
</dbReference>
<dbReference type="AlphaFoldDB" id="A0A0L9V426"/>
<gene>
    <name evidence="1" type="ORF">LR48_Vigan08g057300</name>
</gene>
<dbReference type="Proteomes" id="UP000053144">
    <property type="component" value="Chromosome 8"/>
</dbReference>
<name>A0A0L9V426_PHAAN</name>
<dbReference type="Gramene" id="KOM49746">
    <property type="protein sequence ID" value="KOM49746"/>
    <property type="gene ID" value="LR48_Vigan08g057300"/>
</dbReference>
<accession>A0A0L9V426</accession>